<feature type="transmembrane region" description="Helical" evidence="1">
    <location>
        <begin position="133"/>
        <end position="159"/>
    </location>
</feature>
<sequence>MDIASSLAIVTLAALIHASFQLSISVLTLLSGHAIGAKHSQARIMRLTFGFVSGAGVMTLLALSFISLIFLRVFGRDAPELIWAIACGLLIGVGLAVWIFYYRHEKGTSLWIPRSFARHLSDRSKATKSAAEAFSLGLTSVISEILFIGAPMIISALVLIQLPGYWQLVGIAIYTIISLFTLFSVWVLIGSGHKLSSIQKWREDNKGFLQFAAGGALAVLGFFVYVYEITSTASGALLL</sequence>
<evidence type="ECO:0000313" key="3">
    <source>
        <dbReference type="Proteomes" id="UP000289257"/>
    </source>
</evidence>
<protein>
    <submittedName>
        <fullName evidence="2">Uncharacterized protein</fullName>
    </submittedName>
</protein>
<feature type="transmembrane region" description="Helical" evidence="1">
    <location>
        <begin position="81"/>
        <end position="102"/>
    </location>
</feature>
<dbReference type="Proteomes" id="UP000289257">
    <property type="component" value="Unassembled WGS sequence"/>
</dbReference>
<comment type="caution">
    <text evidence="2">The sequence shown here is derived from an EMBL/GenBank/DDBJ whole genome shotgun (WGS) entry which is preliminary data.</text>
</comment>
<gene>
    <name evidence="2" type="ORF">EOT05_00765</name>
</gene>
<feature type="transmembrane region" description="Helical" evidence="1">
    <location>
        <begin position="6"/>
        <end position="30"/>
    </location>
</feature>
<evidence type="ECO:0000313" key="2">
    <source>
        <dbReference type="EMBL" id="RWZ78283.1"/>
    </source>
</evidence>
<dbReference type="AlphaFoldDB" id="A0A4Q0AGS7"/>
<name>A0A4Q0AGS7_9BACT</name>
<organism evidence="2 3">
    <name type="scientific">Candidatus Microsaccharimonas sossegonensis</name>
    <dbReference type="NCBI Taxonomy" id="2506948"/>
    <lineage>
        <taxon>Bacteria</taxon>
        <taxon>Candidatus Saccharimonadota</taxon>
        <taxon>Candidatus Saccharimonadia</taxon>
        <taxon>Candidatus Saccharimonadales</taxon>
        <taxon>Candidatus Saccharimonadaceae</taxon>
        <taxon>Candidatus Microsaccharimonas</taxon>
    </lineage>
</organism>
<keyword evidence="1" id="KW-0812">Transmembrane</keyword>
<reference evidence="2" key="1">
    <citation type="submission" date="2019-01" db="EMBL/GenBank/DDBJ databases">
        <title>Genomic signatures and co-occurrence patterns of the ultra-small Saccharimodia (Patescibacteria phylum) suggest a symbiotic lifestyle.</title>
        <authorList>
            <person name="Lemos L."/>
            <person name="Medeiros J."/>
            <person name="Andreote F."/>
            <person name="Fernandes G."/>
            <person name="Varani A."/>
            <person name="Oliveira G."/>
            <person name="Pylro V."/>
        </authorList>
    </citation>
    <scope>NUCLEOTIDE SEQUENCE [LARGE SCALE GENOMIC DNA]</scope>
    <source>
        <strain evidence="2">AMD02</strain>
    </source>
</reference>
<evidence type="ECO:0000256" key="1">
    <source>
        <dbReference type="SAM" id="Phobius"/>
    </source>
</evidence>
<keyword evidence="1" id="KW-1133">Transmembrane helix</keyword>
<feature type="transmembrane region" description="Helical" evidence="1">
    <location>
        <begin position="51"/>
        <end position="75"/>
    </location>
</feature>
<keyword evidence="3" id="KW-1185">Reference proteome</keyword>
<proteinExistence type="predicted"/>
<accession>A0A4Q0AGS7</accession>
<feature type="transmembrane region" description="Helical" evidence="1">
    <location>
        <begin position="208"/>
        <end position="227"/>
    </location>
</feature>
<feature type="transmembrane region" description="Helical" evidence="1">
    <location>
        <begin position="165"/>
        <end position="188"/>
    </location>
</feature>
<dbReference type="EMBL" id="SCKX01000001">
    <property type="protein sequence ID" value="RWZ78283.1"/>
    <property type="molecule type" value="Genomic_DNA"/>
</dbReference>
<keyword evidence="1" id="KW-0472">Membrane</keyword>